<accession>A0ABW9B309</accession>
<sequence>MPQVIVALFGSYHDGDEALRALQALGLSLDRGHLYQAGKRAPAMPVPVNTPELDWHLHEFAEYAAHGERPCAGANRYNPETEDFGLSADTVAPVGVDTASRTLLIIEDITGLRPATACEVLYDYGALAVKDAAGHWRFSPHRKVCRSQES</sequence>
<keyword evidence="2" id="KW-1185">Reference proteome</keyword>
<evidence type="ECO:0000313" key="2">
    <source>
        <dbReference type="Proteomes" id="UP001629230"/>
    </source>
</evidence>
<reference evidence="1 2" key="1">
    <citation type="journal article" date="2024" name="Chem. Sci.">
        <title>Discovery of megapolipeptins by genome mining of a Burkholderiales bacteria collection.</title>
        <authorList>
            <person name="Paulo B.S."/>
            <person name="Recchia M.J.J."/>
            <person name="Lee S."/>
            <person name="Fergusson C.H."/>
            <person name="Romanowski S.B."/>
            <person name="Hernandez A."/>
            <person name="Krull N."/>
            <person name="Liu D.Y."/>
            <person name="Cavanagh H."/>
            <person name="Bos A."/>
            <person name="Gray C.A."/>
            <person name="Murphy B.T."/>
            <person name="Linington R.G."/>
            <person name="Eustaquio A.S."/>
        </authorList>
    </citation>
    <scope>NUCLEOTIDE SEQUENCE [LARGE SCALE GENOMIC DNA]</scope>
    <source>
        <strain evidence="1 2">RL17-350-BIC-A</strain>
    </source>
</reference>
<comment type="caution">
    <text evidence="1">The sequence shown here is derived from an EMBL/GenBank/DDBJ whole genome shotgun (WGS) entry which is preliminary data.</text>
</comment>
<gene>
    <name evidence="1" type="ORF">PQR57_40505</name>
</gene>
<proteinExistence type="predicted"/>
<organism evidence="1 2">
    <name type="scientific">Paraburkholderia dipogonis</name>
    <dbReference type="NCBI Taxonomy" id="1211383"/>
    <lineage>
        <taxon>Bacteria</taxon>
        <taxon>Pseudomonadati</taxon>
        <taxon>Pseudomonadota</taxon>
        <taxon>Betaproteobacteria</taxon>
        <taxon>Burkholderiales</taxon>
        <taxon>Burkholderiaceae</taxon>
        <taxon>Paraburkholderia</taxon>
    </lineage>
</organism>
<dbReference type="EMBL" id="JAQQEZ010000055">
    <property type="protein sequence ID" value="MFM0007225.1"/>
    <property type="molecule type" value="Genomic_DNA"/>
</dbReference>
<protein>
    <submittedName>
        <fullName evidence="1">Uncharacterized protein</fullName>
    </submittedName>
</protein>
<dbReference type="RefSeq" id="WP_408181802.1">
    <property type="nucleotide sequence ID" value="NZ_JAQQEZ010000055.1"/>
</dbReference>
<dbReference type="Proteomes" id="UP001629230">
    <property type="component" value="Unassembled WGS sequence"/>
</dbReference>
<evidence type="ECO:0000313" key="1">
    <source>
        <dbReference type="EMBL" id="MFM0007225.1"/>
    </source>
</evidence>
<name>A0ABW9B309_9BURK</name>